<dbReference type="RefSeq" id="WP_109318987.1">
    <property type="nucleotide sequence ID" value="NZ_QFWT01000002.1"/>
</dbReference>
<feature type="transmembrane region" description="Helical" evidence="1">
    <location>
        <begin position="210"/>
        <end position="229"/>
    </location>
</feature>
<feature type="transmembrane region" description="Helical" evidence="1">
    <location>
        <begin position="112"/>
        <end position="131"/>
    </location>
</feature>
<evidence type="ECO:0008006" key="4">
    <source>
        <dbReference type="Google" id="ProtNLM"/>
    </source>
</evidence>
<feature type="transmembrane region" description="Helical" evidence="1">
    <location>
        <begin position="322"/>
        <end position="341"/>
    </location>
</feature>
<keyword evidence="3" id="KW-1185">Reference proteome</keyword>
<proteinExistence type="predicted"/>
<feature type="transmembrane region" description="Helical" evidence="1">
    <location>
        <begin position="88"/>
        <end position="106"/>
    </location>
</feature>
<name>A0A2U3BCY9_9VIBR</name>
<protein>
    <recommendedName>
        <fullName evidence="4">Glycosyltransferase RgtA/B/C/D-like domain-containing protein</fullName>
    </recommendedName>
</protein>
<feature type="transmembrane region" description="Helical" evidence="1">
    <location>
        <begin position="263"/>
        <end position="287"/>
    </location>
</feature>
<accession>A0A2U3BCY9</accession>
<keyword evidence="1" id="KW-0812">Transmembrane</keyword>
<feature type="transmembrane region" description="Helical" evidence="1">
    <location>
        <begin position="353"/>
        <end position="372"/>
    </location>
</feature>
<sequence>MVEMQNNNINYMVCFFKRHYWLCFLLLFSIFCKIFTAVRYEINWDEFYYLSFIYKFIVGDSINSFQTFHVHFFSWLRLVSKNEVEQIVFARILMVLLQVVTGYFIFKICRYQFSISASVFAVLAYFSFSYVIRTGASFRADPIATCCLVITLYYILSVRMTIIHSILSGIITAFSFAFTLKSAIYLPTFILIMAINLVYSQERRIDLYRYFFYFLSTSLAFLLFYLYHFTSIGTTDFFKDTGSMVNGADKTFNHNLLFPRKSYLLFSFVMDIGYWLVLLYGIKYLVLSLMKERTNNKEYSLKFIALLILLLSLVFYRNSYPYFYSFMLAPVSVLFAMSWDVFHSQGTNIERKIFSTVVMLFFLLSAAYNGVITPFKRSLDYQHRLIEVVHTVFPSPVSYLDRCSMISSYPQKGFFMSTWGMENYLKRNKAVIKHAVENKEPVFMVLNSPYLNVMSSDGGEANWMLREDVQALKNNYIQHWNELYVAGKQIILTEKDPKMVFKINISGKYTLESDSGVFVDGELIYPLETINLSKGTHSMALSNQSGEFILRWGESLYRPVEINREEPVFTGF</sequence>
<dbReference type="AlphaFoldDB" id="A0A2U3BCY9"/>
<evidence type="ECO:0000313" key="3">
    <source>
        <dbReference type="Proteomes" id="UP000245362"/>
    </source>
</evidence>
<organism evidence="2 3">
    <name type="scientific">Vibrio albus</name>
    <dbReference type="NCBI Taxonomy" id="2200953"/>
    <lineage>
        <taxon>Bacteria</taxon>
        <taxon>Pseudomonadati</taxon>
        <taxon>Pseudomonadota</taxon>
        <taxon>Gammaproteobacteria</taxon>
        <taxon>Vibrionales</taxon>
        <taxon>Vibrionaceae</taxon>
        <taxon>Vibrio</taxon>
    </lineage>
</organism>
<keyword evidence="1" id="KW-0472">Membrane</keyword>
<feature type="transmembrane region" description="Helical" evidence="1">
    <location>
        <begin position="173"/>
        <end position="198"/>
    </location>
</feature>
<gene>
    <name evidence="2" type="ORF">DI392_05995</name>
</gene>
<keyword evidence="1" id="KW-1133">Transmembrane helix</keyword>
<feature type="transmembrane region" description="Helical" evidence="1">
    <location>
        <begin position="20"/>
        <end position="40"/>
    </location>
</feature>
<feature type="transmembrane region" description="Helical" evidence="1">
    <location>
        <begin position="299"/>
        <end position="316"/>
    </location>
</feature>
<evidence type="ECO:0000313" key="2">
    <source>
        <dbReference type="EMBL" id="PWI34651.1"/>
    </source>
</evidence>
<dbReference type="Proteomes" id="UP000245362">
    <property type="component" value="Unassembled WGS sequence"/>
</dbReference>
<comment type="caution">
    <text evidence="2">The sequence shown here is derived from an EMBL/GenBank/DDBJ whole genome shotgun (WGS) entry which is preliminary data.</text>
</comment>
<dbReference type="EMBL" id="QFWT01000002">
    <property type="protein sequence ID" value="PWI34651.1"/>
    <property type="molecule type" value="Genomic_DNA"/>
</dbReference>
<reference evidence="2 3" key="1">
    <citation type="submission" date="2018-05" db="EMBL/GenBank/DDBJ databases">
        <title>Vibrio limimaris sp. nov., isolated from marine sediment.</title>
        <authorList>
            <person name="Li C.-M."/>
        </authorList>
    </citation>
    <scope>NUCLEOTIDE SEQUENCE [LARGE SCALE GENOMIC DNA]</scope>
    <source>
        <strain evidence="2 3">E4404</strain>
    </source>
</reference>
<dbReference type="OrthoDB" id="7714635at2"/>
<feature type="transmembrane region" description="Helical" evidence="1">
    <location>
        <begin position="143"/>
        <end position="167"/>
    </location>
</feature>
<evidence type="ECO:0000256" key="1">
    <source>
        <dbReference type="SAM" id="Phobius"/>
    </source>
</evidence>